<dbReference type="Gene3D" id="3.40.50.300">
    <property type="entry name" value="P-loop containing nucleotide triphosphate hydrolases"/>
    <property type="match status" value="1"/>
</dbReference>
<evidence type="ECO:0000256" key="1">
    <source>
        <dbReference type="ARBA" id="ARBA00006354"/>
    </source>
</evidence>
<dbReference type="InterPro" id="IPR000523">
    <property type="entry name" value="Mg_chelatse_chII-like_cat_dom"/>
</dbReference>
<dbReference type="Pfam" id="PF13335">
    <property type="entry name" value="Mg_chelatase_C"/>
    <property type="match status" value="1"/>
</dbReference>
<dbReference type="Gene3D" id="3.30.230.10">
    <property type="match status" value="1"/>
</dbReference>
<dbReference type="InterPro" id="IPR014721">
    <property type="entry name" value="Ribsml_uS5_D2-typ_fold_subgr"/>
</dbReference>
<dbReference type="SUPFAM" id="SSF52540">
    <property type="entry name" value="P-loop containing nucleoside triphosphate hydrolases"/>
    <property type="match status" value="1"/>
</dbReference>
<dbReference type="InterPro" id="IPR045006">
    <property type="entry name" value="CHLI-like"/>
</dbReference>
<name>A0A7V0LVJ3_UNCW3</name>
<dbReference type="EMBL" id="DRDR01000153">
    <property type="protein sequence ID" value="HDL60511.1"/>
    <property type="molecule type" value="Genomic_DNA"/>
</dbReference>
<feature type="domain" description="MCM C-terminal AAA(+) ATPase" evidence="4">
    <location>
        <begin position="291"/>
        <end position="386"/>
    </location>
</feature>
<dbReference type="PRINTS" id="PR01657">
    <property type="entry name" value="MCMFAMILY"/>
</dbReference>
<dbReference type="Proteomes" id="UP000886381">
    <property type="component" value="Unassembled WGS sequence"/>
</dbReference>
<dbReference type="PROSITE" id="PS50051">
    <property type="entry name" value="MCM_2"/>
    <property type="match status" value="1"/>
</dbReference>
<dbReference type="InterPro" id="IPR004482">
    <property type="entry name" value="Mg_chelat-rel"/>
</dbReference>
<dbReference type="InterPro" id="IPR025158">
    <property type="entry name" value="Mg_chelat-rel_C"/>
</dbReference>
<organism evidence="5">
    <name type="scientific">candidate division WOR-3 bacterium</name>
    <dbReference type="NCBI Taxonomy" id="2052148"/>
    <lineage>
        <taxon>Bacteria</taxon>
        <taxon>Bacteria division WOR-3</taxon>
    </lineage>
</organism>
<comment type="caution">
    <text evidence="5">The sequence shown here is derived from an EMBL/GenBank/DDBJ whole genome shotgun (WGS) entry which is preliminary data.</text>
</comment>
<protein>
    <submittedName>
        <fullName evidence="5">ATP-binding protein</fullName>
    </submittedName>
</protein>
<dbReference type="InterPro" id="IPR001208">
    <property type="entry name" value="MCM_dom"/>
</dbReference>
<dbReference type="NCBIfam" id="TIGR00368">
    <property type="entry name" value="YifB family Mg chelatase-like AAA ATPase"/>
    <property type="match status" value="1"/>
</dbReference>
<dbReference type="SUPFAM" id="SSF54211">
    <property type="entry name" value="Ribosomal protein S5 domain 2-like"/>
    <property type="match status" value="1"/>
</dbReference>
<dbReference type="GO" id="GO:0003677">
    <property type="term" value="F:DNA binding"/>
    <property type="evidence" value="ECO:0007669"/>
    <property type="project" value="InterPro"/>
</dbReference>
<evidence type="ECO:0000256" key="3">
    <source>
        <dbReference type="ARBA" id="ARBA00022840"/>
    </source>
</evidence>
<dbReference type="Pfam" id="PF01078">
    <property type="entry name" value="Mg_chelatase"/>
    <property type="match status" value="1"/>
</dbReference>
<dbReference type="GO" id="GO:0005524">
    <property type="term" value="F:ATP binding"/>
    <property type="evidence" value="ECO:0007669"/>
    <property type="project" value="UniProtKB-KW"/>
</dbReference>
<dbReference type="PANTHER" id="PTHR32039:SF7">
    <property type="entry name" value="COMPETENCE PROTEIN COMM"/>
    <property type="match status" value="1"/>
</dbReference>
<reference evidence="5" key="1">
    <citation type="journal article" date="2020" name="mSystems">
        <title>Genome- and Community-Level Interaction Insights into Carbon Utilization and Element Cycling Functions of Hydrothermarchaeota in Hydrothermal Sediment.</title>
        <authorList>
            <person name="Zhou Z."/>
            <person name="Liu Y."/>
            <person name="Xu W."/>
            <person name="Pan J."/>
            <person name="Luo Z.H."/>
            <person name="Li M."/>
        </authorList>
    </citation>
    <scope>NUCLEOTIDE SEQUENCE [LARGE SCALE GENOMIC DNA]</scope>
    <source>
        <strain evidence="5">HyVt-28</strain>
    </source>
</reference>
<dbReference type="InterPro" id="IPR027417">
    <property type="entry name" value="P-loop_NTPase"/>
</dbReference>
<dbReference type="PANTHER" id="PTHR32039">
    <property type="entry name" value="MAGNESIUM-CHELATASE SUBUNIT CHLI"/>
    <property type="match status" value="1"/>
</dbReference>
<dbReference type="InterPro" id="IPR020568">
    <property type="entry name" value="Ribosomal_Su5_D2-typ_SF"/>
</dbReference>
<dbReference type="SMART" id="SM00382">
    <property type="entry name" value="AAA"/>
    <property type="match status" value="1"/>
</dbReference>
<comment type="similarity">
    <text evidence="1">Belongs to the Mg-chelatase subunits D/I family. ComM subfamily.</text>
</comment>
<evidence type="ECO:0000313" key="5">
    <source>
        <dbReference type="EMBL" id="HDL60511.1"/>
    </source>
</evidence>
<proteinExistence type="inferred from homology"/>
<evidence type="ECO:0000259" key="4">
    <source>
        <dbReference type="PROSITE" id="PS50051"/>
    </source>
</evidence>
<sequence length="516" mass="56926">MVSRILAASVIGVDGFLVEVEVDLTPGVPSFTTVGLPEGAVKESKERVQSALKNSGFQLPMRRITVNLAPADIRKEGSLFDLPIAIGILKASGYINTSANCVIIGELSLDGSLRRVKGVLPIAMMVKGKGLGKIIVPFDNREEAAIVEGVDVIPVKTLQEAVDYLNGQTSIEPYKIDVKDIFEKSRIEKVDFEEVKGQEHAKRALEVAAAGGHNVLLIGPPGSGKTMLSRRLPTILPKMSLEESLETTKIHSVAGILPKDSPLVAVRPFRAPHHTISDAGLIGGGAIPRPGEVSLAHNGVLFLDEFPEFNKNVLEVLRQPLEDGFVTISRARQSVTYPARFMLVAAMNPCPCGYLTDPYHECTCTPGMIHRYHSKISGPLLDRIDIHVEVPAVKFDELRKKSKGEPSSTVRQRVEVAREIQLNRFQERKGIYCNAHMGPREIKEFCKLDEESEDLLKTAIERLGLSARAYFRVLKVARTIADLENKPDIEIHHISEAIQYRTLDRSSWFGQERITI</sequence>
<accession>A0A7V0LVJ3</accession>
<gene>
    <name evidence="5" type="ORF">ENH14_03540</name>
</gene>
<dbReference type="AlphaFoldDB" id="A0A7V0LVJ3"/>
<keyword evidence="2" id="KW-0547">Nucleotide-binding</keyword>
<evidence type="ECO:0000256" key="2">
    <source>
        <dbReference type="ARBA" id="ARBA00022741"/>
    </source>
</evidence>
<dbReference type="Pfam" id="PF13541">
    <property type="entry name" value="ChlI"/>
    <property type="match status" value="1"/>
</dbReference>
<dbReference type="InterPro" id="IPR003593">
    <property type="entry name" value="AAA+_ATPase"/>
</dbReference>
<keyword evidence="3 5" id="KW-0067">ATP-binding</keyword>